<dbReference type="GO" id="GO:0004534">
    <property type="term" value="F:5'-3' RNA exonuclease activity"/>
    <property type="evidence" value="ECO:0007669"/>
    <property type="project" value="TreeGrafter"/>
</dbReference>
<comment type="caution">
    <text evidence="2">The sequence shown here is derived from an EMBL/GenBank/DDBJ whole genome shotgun (WGS) entry which is preliminary data.</text>
</comment>
<sequence length="302" mass="31590">MPPRAPHTVSVMHPLPADAVIDLHTHSLHSDGTEPPATLVRQAADAGVDVLALTDHDVVTGWAEADVAGREAGVLVVPGIEVSCSWRGVSVHLLAYLPDPDDEALARELAASRHSRDSRLQVMVERLAADGYPVSYAEVLAGAGDDASLGRPHIADVLVRNGVYSTRDQAFADVLSSRSPYYVTHAAPDPVRATELVVAAGGAAVLAHPFAAKRGRTVTDDVVATMAEAGLAGLEVDHRDHGPREREHAATLAARLGLLRTGSSDYHGTGKENRLAENTTSPEVLEAILGRASGTPLLGAVG</sequence>
<dbReference type="InterPro" id="IPR003141">
    <property type="entry name" value="Pol/His_phosphatase_N"/>
</dbReference>
<dbReference type="SMART" id="SM00481">
    <property type="entry name" value="POLIIIAc"/>
    <property type="match status" value="1"/>
</dbReference>
<dbReference type="PANTHER" id="PTHR42924">
    <property type="entry name" value="EXONUCLEASE"/>
    <property type="match status" value="1"/>
</dbReference>
<keyword evidence="3" id="KW-1185">Reference proteome</keyword>
<name>A0A543KR30_9MICO</name>
<evidence type="ECO:0000313" key="2">
    <source>
        <dbReference type="EMBL" id="TQM97504.1"/>
    </source>
</evidence>
<proteinExistence type="predicted"/>
<reference evidence="2 3" key="1">
    <citation type="submission" date="2019-06" db="EMBL/GenBank/DDBJ databases">
        <title>Sequencing the genomes of 1000 actinobacteria strains.</title>
        <authorList>
            <person name="Klenk H.-P."/>
        </authorList>
    </citation>
    <scope>NUCLEOTIDE SEQUENCE [LARGE SCALE GENOMIC DNA]</scope>
    <source>
        <strain evidence="2 3">DSM 12362</strain>
    </source>
</reference>
<dbReference type="PANTHER" id="PTHR42924:SF3">
    <property type="entry name" value="POLYMERASE_HISTIDINOL PHOSPHATASE N-TERMINAL DOMAIN-CONTAINING PROTEIN"/>
    <property type="match status" value="1"/>
</dbReference>
<evidence type="ECO:0000259" key="1">
    <source>
        <dbReference type="SMART" id="SM00481"/>
    </source>
</evidence>
<gene>
    <name evidence="2" type="ORF">FB476_2417</name>
</gene>
<dbReference type="GO" id="GO:0035312">
    <property type="term" value="F:5'-3' DNA exonuclease activity"/>
    <property type="evidence" value="ECO:0007669"/>
    <property type="project" value="TreeGrafter"/>
</dbReference>
<dbReference type="Gene3D" id="3.20.20.140">
    <property type="entry name" value="Metal-dependent hydrolases"/>
    <property type="match status" value="1"/>
</dbReference>
<dbReference type="AlphaFoldDB" id="A0A543KR30"/>
<dbReference type="CDD" id="cd07438">
    <property type="entry name" value="PHP_HisPPase_AMP"/>
    <property type="match status" value="1"/>
</dbReference>
<dbReference type="InterPro" id="IPR016195">
    <property type="entry name" value="Pol/histidinol_Pase-like"/>
</dbReference>
<dbReference type="Proteomes" id="UP000315133">
    <property type="component" value="Unassembled WGS sequence"/>
</dbReference>
<protein>
    <recommendedName>
        <fullName evidence="1">Polymerase/histidinol phosphatase N-terminal domain-containing protein</fullName>
    </recommendedName>
</protein>
<feature type="domain" description="Polymerase/histidinol phosphatase N-terminal" evidence="1">
    <location>
        <begin position="21"/>
        <end position="86"/>
    </location>
</feature>
<dbReference type="SUPFAM" id="SSF89550">
    <property type="entry name" value="PHP domain-like"/>
    <property type="match status" value="1"/>
</dbReference>
<dbReference type="Pfam" id="PF02811">
    <property type="entry name" value="PHP"/>
    <property type="match status" value="1"/>
</dbReference>
<organism evidence="2 3">
    <name type="scientific">Ornithinimicrobium humiphilum</name>
    <dbReference type="NCBI Taxonomy" id="125288"/>
    <lineage>
        <taxon>Bacteria</taxon>
        <taxon>Bacillati</taxon>
        <taxon>Actinomycetota</taxon>
        <taxon>Actinomycetes</taxon>
        <taxon>Micrococcales</taxon>
        <taxon>Ornithinimicrobiaceae</taxon>
        <taxon>Ornithinimicrobium</taxon>
    </lineage>
</organism>
<accession>A0A543KR30</accession>
<dbReference type="InterPro" id="IPR052018">
    <property type="entry name" value="PHP_domain"/>
</dbReference>
<dbReference type="Gene3D" id="1.10.150.650">
    <property type="match status" value="1"/>
</dbReference>
<dbReference type="EMBL" id="VFPU01000001">
    <property type="protein sequence ID" value="TQM97504.1"/>
    <property type="molecule type" value="Genomic_DNA"/>
</dbReference>
<evidence type="ECO:0000313" key="3">
    <source>
        <dbReference type="Proteomes" id="UP000315133"/>
    </source>
</evidence>
<dbReference type="InterPro" id="IPR004013">
    <property type="entry name" value="PHP_dom"/>
</dbReference>